<organism evidence="1 2">
    <name type="scientific">Christiangramia echinicola</name>
    <dbReference type="NCBI Taxonomy" id="279359"/>
    <lineage>
        <taxon>Bacteria</taxon>
        <taxon>Pseudomonadati</taxon>
        <taxon>Bacteroidota</taxon>
        <taxon>Flavobacteriia</taxon>
        <taxon>Flavobacteriales</taxon>
        <taxon>Flavobacteriaceae</taxon>
        <taxon>Christiangramia</taxon>
    </lineage>
</organism>
<proteinExistence type="predicted"/>
<dbReference type="AlphaFoldDB" id="A0A1H1RMS0"/>
<accession>A0A1H1RMS0</accession>
<reference evidence="1 2" key="1">
    <citation type="submission" date="2016-10" db="EMBL/GenBank/DDBJ databases">
        <authorList>
            <person name="Varghese N."/>
            <person name="Submissions S."/>
        </authorList>
    </citation>
    <scope>NUCLEOTIDE SEQUENCE [LARGE SCALE GENOMIC DNA]</scope>
    <source>
        <strain evidence="1 2">Mar_2010_102</strain>
    </source>
</reference>
<evidence type="ECO:0000313" key="2">
    <source>
        <dbReference type="Proteomes" id="UP000198858"/>
    </source>
</evidence>
<dbReference type="EMBL" id="LT629745">
    <property type="protein sequence ID" value="SDS36995.1"/>
    <property type="molecule type" value="Genomic_DNA"/>
</dbReference>
<protein>
    <submittedName>
        <fullName evidence="1">Uncharacterized protein</fullName>
    </submittedName>
</protein>
<name>A0A1H1RMS0_9FLAO</name>
<gene>
    <name evidence="1" type="ORF">SAMN04488552_2954</name>
</gene>
<dbReference type="STRING" id="1250231.SAMN04488552_2954"/>
<keyword evidence="2" id="KW-1185">Reference proteome</keyword>
<evidence type="ECO:0000313" key="1">
    <source>
        <dbReference type="EMBL" id="SDS36995.1"/>
    </source>
</evidence>
<sequence length="29" mass="3459">MFELKLIRVLGLIVVKLGIERMRVNFRTN</sequence>
<dbReference type="Proteomes" id="UP000198858">
    <property type="component" value="Chromosome I"/>
</dbReference>